<evidence type="ECO:0000313" key="2">
    <source>
        <dbReference type="Proteomes" id="UP000095409"/>
    </source>
</evidence>
<dbReference type="Proteomes" id="UP000095409">
    <property type="component" value="Unassembled WGS sequence"/>
</dbReference>
<dbReference type="NCBIfam" id="TIGR01725">
    <property type="entry name" value="phge_HK97_gp10"/>
    <property type="match status" value="1"/>
</dbReference>
<dbReference type="RefSeq" id="WP_081017175.1">
    <property type="nucleotide sequence ID" value="NZ_CYZD01000001.1"/>
</dbReference>
<accession>A0A173WPF3</accession>
<dbReference type="AlphaFoldDB" id="A0A173WPF3"/>
<evidence type="ECO:0000313" key="1">
    <source>
        <dbReference type="EMBL" id="CUN40245.1"/>
    </source>
</evidence>
<name>A0A173WPF3_9FIRM</name>
<dbReference type="EMBL" id="CYZD01000001">
    <property type="protein sequence ID" value="CUN40245.1"/>
    <property type="molecule type" value="Genomic_DNA"/>
</dbReference>
<proteinExistence type="predicted"/>
<organism evidence="1 2">
    <name type="scientific">Blautia obeum</name>
    <dbReference type="NCBI Taxonomy" id="40520"/>
    <lineage>
        <taxon>Bacteria</taxon>
        <taxon>Bacillati</taxon>
        <taxon>Bacillota</taxon>
        <taxon>Clostridia</taxon>
        <taxon>Lachnospirales</taxon>
        <taxon>Lachnospiraceae</taxon>
        <taxon>Blautia</taxon>
    </lineage>
</organism>
<gene>
    <name evidence="1" type="ORF">ERS852394_00144</name>
</gene>
<dbReference type="Pfam" id="PF04883">
    <property type="entry name" value="HK97-gp10_like"/>
    <property type="match status" value="1"/>
</dbReference>
<reference evidence="1 2" key="1">
    <citation type="submission" date="2015-09" db="EMBL/GenBank/DDBJ databases">
        <authorList>
            <consortium name="Pathogen Informatics"/>
        </authorList>
    </citation>
    <scope>NUCLEOTIDE SEQUENCE [LARGE SCALE GENOMIC DNA]</scope>
    <source>
        <strain evidence="1 2">2789STDY5608837</strain>
    </source>
</reference>
<sequence>MSDADELDKKLKQLAEIDMKRAVAQAIQTVKSAAVNNCGVDTGELRQSIYAEVTGDSNRTEGICWTNKAYAPYVEFGTGPKGQADHAGISPDVAPVYTQSPWWIHESQVDRRVAEKYRWFYIDTPEGRFYQCTGQPAHPFMYPALHDNEDKILSDMTASFRAEIGKVLE</sequence>
<dbReference type="InterPro" id="IPR010064">
    <property type="entry name" value="HK97-gp10_tail"/>
</dbReference>
<protein>
    <submittedName>
        <fullName evidence="1">Phage protein, HK97 gp10 family</fullName>
    </submittedName>
</protein>